<comment type="caution">
    <text evidence="1">The sequence shown here is derived from an EMBL/GenBank/DDBJ whole genome shotgun (WGS) entry which is preliminary data.</text>
</comment>
<organism evidence="1 2">
    <name type="scientific">Vitis vinifera</name>
    <name type="common">Grape</name>
    <dbReference type="NCBI Taxonomy" id="29760"/>
    <lineage>
        <taxon>Eukaryota</taxon>
        <taxon>Viridiplantae</taxon>
        <taxon>Streptophyta</taxon>
        <taxon>Embryophyta</taxon>
        <taxon>Tracheophyta</taxon>
        <taxon>Spermatophyta</taxon>
        <taxon>Magnoliopsida</taxon>
        <taxon>eudicotyledons</taxon>
        <taxon>Gunneridae</taxon>
        <taxon>Pentapetalae</taxon>
        <taxon>rosids</taxon>
        <taxon>Vitales</taxon>
        <taxon>Vitaceae</taxon>
        <taxon>Viteae</taxon>
        <taxon>Vitis</taxon>
    </lineage>
</organism>
<reference evidence="1 2" key="1">
    <citation type="journal article" date="2018" name="PLoS Genet.">
        <title>Population sequencing reveals clonal diversity and ancestral inbreeding in the grapevine cultivar Chardonnay.</title>
        <authorList>
            <person name="Roach M.J."/>
            <person name="Johnson D.L."/>
            <person name="Bohlmann J."/>
            <person name="van Vuuren H.J."/>
            <person name="Jones S.J."/>
            <person name="Pretorius I.S."/>
            <person name="Schmidt S.A."/>
            <person name="Borneman A.R."/>
        </authorList>
    </citation>
    <scope>NUCLEOTIDE SEQUENCE [LARGE SCALE GENOMIC DNA]</scope>
    <source>
        <strain evidence="2">cv. Chardonnay</strain>
        <tissue evidence="1">Leaf</tissue>
    </source>
</reference>
<sequence>MAMAQNTTIPVNVRVVLEFDTPVGKMGLSCIPMALSDFYASHGNYKTRLVLKTRDSKRDVGAAAAESNSYLKLNHGVDRIPQSVEEFTKGYDVLYHGCEDDVGVDHCKDFWEKHLGKSMYFFRINRFVL</sequence>
<protein>
    <submittedName>
        <fullName evidence="1">Uncharacterized protein</fullName>
    </submittedName>
</protein>
<dbReference type="PANTHER" id="PTHR34836">
    <property type="entry name" value="OS06G0188250 PROTEIN"/>
    <property type="match status" value="1"/>
</dbReference>
<dbReference type="AlphaFoldDB" id="A0A438CUM0"/>
<dbReference type="InterPro" id="IPR015683">
    <property type="entry name" value="Ionotropic_Glu_rcpt"/>
</dbReference>
<gene>
    <name evidence="1" type="ORF">CK203_104196</name>
</gene>
<dbReference type="EMBL" id="QGNW01001976">
    <property type="protein sequence ID" value="RVW26890.1"/>
    <property type="molecule type" value="Genomic_DNA"/>
</dbReference>
<proteinExistence type="predicted"/>
<dbReference type="Proteomes" id="UP000288805">
    <property type="component" value="Unassembled WGS sequence"/>
</dbReference>
<name>A0A438CUM0_VITVI</name>
<dbReference type="PANTHER" id="PTHR34836:SF1">
    <property type="entry name" value="OS09G0428600 PROTEIN"/>
    <property type="match status" value="1"/>
</dbReference>
<evidence type="ECO:0000313" key="1">
    <source>
        <dbReference type="EMBL" id="RVW26890.1"/>
    </source>
</evidence>
<evidence type="ECO:0000313" key="2">
    <source>
        <dbReference type="Proteomes" id="UP000288805"/>
    </source>
</evidence>
<accession>A0A438CUM0</accession>